<dbReference type="SUPFAM" id="SSF53254">
    <property type="entry name" value="Phosphoglycerate mutase-like"/>
    <property type="match status" value="1"/>
</dbReference>
<evidence type="ECO:0000313" key="2">
    <source>
        <dbReference type="Proteomes" id="UP000746471"/>
    </source>
</evidence>
<proteinExistence type="predicted"/>
<dbReference type="Pfam" id="PF00300">
    <property type="entry name" value="His_Phos_1"/>
    <property type="match status" value="1"/>
</dbReference>
<comment type="caution">
    <text evidence="1">The sequence shown here is derived from an EMBL/GenBank/DDBJ whole genome shotgun (WGS) entry which is preliminary data.</text>
</comment>
<sequence>MKLYLVRHGEPSYTPCTRRGLIGQGRDLAALNDIGIAEMIEAGKRLSETDAEVILSSPYTRALQSSAIVAKETGLTTVVVHDLHEWIPDTTFQYGSYKELKLLFEDFKQHKGVLPEEVSQYAEYTRWEPLASVKERVRTALLAYAQTYQSAIVMAHGMVLQSLFYQEHYLYGEIKVIDFDEHFKSPVWPLEL</sequence>
<dbReference type="SMART" id="SM00855">
    <property type="entry name" value="PGAM"/>
    <property type="match status" value="1"/>
</dbReference>
<accession>A0ABS5PRV8</accession>
<dbReference type="Proteomes" id="UP000746471">
    <property type="component" value="Unassembled WGS sequence"/>
</dbReference>
<organism evidence="1 2">
    <name type="scientific">Fusibacter paucivorans</name>
    <dbReference type="NCBI Taxonomy" id="76009"/>
    <lineage>
        <taxon>Bacteria</taxon>
        <taxon>Bacillati</taxon>
        <taxon>Bacillota</taxon>
        <taxon>Clostridia</taxon>
        <taxon>Eubacteriales</taxon>
        <taxon>Eubacteriales Family XII. Incertae Sedis</taxon>
        <taxon>Fusibacter</taxon>
    </lineage>
</organism>
<dbReference type="InterPro" id="IPR013078">
    <property type="entry name" value="His_Pase_superF_clade-1"/>
</dbReference>
<name>A0ABS5PRV8_9FIRM</name>
<dbReference type="CDD" id="cd07067">
    <property type="entry name" value="HP_PGM_like"/>
    <property type="match status" value="1"/>
</dbReference>
<dbReference type="PANTHER" id="PTHR48100:SF59">
    <property type="entry name" value="ADENOSYLCOBALAMIN_ALPHA-RIBAZOLE PHOSPHATASE"/>
    <property type="match status" value="1"/>
</dbReference>
<evidence type="ECO:0000313" key="1">
    <source>
        <dbReference type="EMBL" id="MBS7527903.1"/>
    </source>
</evidence>
<gene>
    <name evidence="1" type="ORF">KHM83_14555</name>
</gene>
<protein>
    <submittedName>
        <fullName evidence="1">Histidine phosphatase family protein</fullName>
    </submittedName>
</protein>
<dbReference type="PANTHER" id="PTHR48100">
    <property type="entry name" value="BROAD-SPECIFICITY PHOSPHATASE YOR283W-RELATED"/>
    <property type="match status" value="1"/>
</dbReference>
<reference evidence="1 2" key="1">
    <citation type="submission" date="2021-05" db="EMBL/GenBank/DDBJ databases">
        <title>Fusibacter ferrireducens sp. nov., an anaerobic, sulfur- and Fe-reducing bacterium isolated from the mangrove sediment.</title>
        <authorList>
            <person name="Qiu D."/>
        </authorList>
    </citation>
    <scope>NUCLEOTIDE SEQUENCE [LARGE SCALE GENOMIC DNA]</scope>
    <source>
        <strain evidence="1 2">DSM 12116</strain>
    </source>
</reference>
<dbReference type="InterPro" id="IPR029033">
    <property type="entry name" value="His_PPase_superfam"/>
</dbReference>
<dbReference type="InterPro" id="IPR050275">
    <property type="entry name" value="PGM_Phosphatase"/>
</dbReference>
<dbReference type="Gene3D" id="3.40.50.1240">
    <property type="entry name" value="Phosphoglycerate mutase-like"/>
    <property type="match status" value="1"/>
</dbReference>
<dbReference type="EMBL" id="JAHBCL010000027">
    <property type="protein sequence ID" value="MBS7527903.1"/>
    <property type="molecule type" value="Genomic_DNA"/>
</dbReference>
<keyword evidence="2" id="KW-1185">Reference proteome</keyword>
<dbReference type="RefSeq" id="WP_213237763.1">
    <property type="nucleotide sequence ID" value="NZ_JAHBCL010000027.1"/>
</dbReference>